<keyword evidence="3" id="KW-1185">Reference proteome</keyword>
<dbReference type="AlphaFoldDB" id="A0A0D0DNE6"/>
<dbReference type="Pfam" id="PF20414">
    <property type="entry name" value="DUF6698"/>
    <property type="match status" value="1"/>
</dbReference>
<feature type="region of interest" description="Disordered" evidence="1">
    <location>
        <begin position="1"/>
        <end position="20"/>
    </location>
</feature>
<dbReference type="HOGENOM" id="CLU_2134547_0_0_1"/>
<organism evidence="2 3">
    <name type="scientific">Paxillus rubicundulus Ve08.2h10</name>
    <dbReference type="NCBI Taxonomy" id="930991"/>
    <lineage>
        <taxon>Eukaryota</taxon>
        <taxon>Fungi</taxon>
        <taxon>Dikarya</taxon>
        <taxon>Basidiomycota</taxon>
        <taxon>Agaricomycotina</taxon>
        <taxon>Agaricomycetes</taxon>
        <taxon>Agaricomycetidae</taxon>
        <taxon>Boletales</taxon>
        <taxon>Paxilineae</taxon>
        <taxon>Paxillaceae</taxon>
        <taxon>Paxillus</taxon>
    </lineage>
</organism>
<accession>A0A0D0DNE6</accession>
<dbReference type="Proteomes" id="UP000054538">
    <property type="component" value="Unassembled WGS sequence"/>
</dbReference>
<sequence>MAPGLKPIINDPKRSTELSSITGKMNSAIRATRSSDATQLKAQIGVYVAPDPIKFSINPPINNRFTDKSHMGLKHPFLARMLCPVDYLKQFDEDQVNICNNLKSGKHLMTAEDLPAFLWSRE</sequence>
<reference evidence="3" key="2">
    <citation type="submission" date="2015-01" db="EMBL/GenBank/DDBJ databases">
        <title>Evolutionary Origins and Diversification of the Mycorrhizal Mutualists.</title>
        <authorList>
            <consortium name="DOE Joint Genome Institute"/>
            <consortium name="Mycorrhizal Genomics Consortium"/>
            <person name="Kohler A."/>
            <person name="Kuo A."/>
            <person name="Nagy L.G."/>
            <person name="Floudas D."/>
            <person name="Copeland A."/>
            <person name="Barry K.W."/>
            <person name="Cichocki N."/>
            <person name="Veneault-Fourrey C."/>
            <person name="LaButti K."/>
            <person name="Lindquist E.A."/>
            <person name="Lipzen A."/>
            <person name="Lundell T."/>
            <person name="Morin E."/>
            <person name="Murat C."/>
            <person name="Riley R."/>
            <person name="Ohm R."/>
            <person name="Sun H."/>
            <person name="Tunlid A."/>
            <person name="Henrissat B."/>
            <person name="Grigoriev I.V."/>
            <person name="Hibbett D.S."/>
            <person name="Martin F."/>
        </authorList>
    </citation>
    <scope>NUCLEOTIDE SEQUENCE [LARGE SCALE GENOMIC DNA]</scope>
    <source>
        <strain evidence="3">Ve08.2h10</strain>
    </source>
</reference>
<protein>
    <submittedName>
        <fullName evidence="2">Uncharacterized protein</fullName>
    </submittedName>
</protein>
<evidence type="ECO:0000313" key="2">
    <source>
        <dbReference type="EMBL" id="KIK93363.1"/>
    </source>
</evidence>
<evidence type="ECO:0000313" key="3">
    <source>
        <dbReference type="Proteomes" id="UP000054538"/>
    </source>
</evidence>
<dbReference type="STRING" id="930991.A0A0D0DNE6"/>
<name>A0A0D0DNE6_9AGAM</name>
<reference evidence="2 3" key="1">
    <citation type="submission" date="2014-04" db="EMBL/GenBank/DDBJ databases">
        <authorList>
            <consortium name="DOE Joint Genome Institute"/>
            <person name="Kuo A."/>
            <person name="Kohler A."/>
            <person name="Jargeat P."/>
            <person name="Nagy L.G."/>
            <person name="Floudas D."/>
            <person name="Copeland A."/>
            <person name="Barry K.W."/>
            <person name="Cichocki N."/>
            <person name="Veneault-Fourrey C."/>
            <person name="LaButti K."/>
            <person name="Lindquist E.A."/>
            <person name="Lipzen A."/>
            <person name="Lundell T."/>
            <person name="Morin E."/>
            <person name="Murat C."/>
            <person name="Sun H."/>
            <person name="Tunlid A."/>
            <person name="Henrissat B."/>
            <person name="Grigoriev I.V."/>
            <person name="Hibbett D.S."/>
            <person name="Martin F."/>
            <person name="Nordberg H.P."/>
            <person name="Cantor M.N."/>
            <person name="Hua S.X."/>
        </authorList>
    </citation>
    <scope>NUCLEOTIDE SEQUENCE [LARGE SCALE GENOMIC DNA]</scope>
    <source>
        <strain evidence="2 3">Ve08.2h10</strain>
    </source>
</reference>
<proteinExistence type="predicted"/>
<dbReference type="InParanoid" id="A0A0D0DNE6"/>
<gene>
    <name evidence="2" type="ORF">PAXRUDRAFT_788513</name>
</gene>
<dbReference type="InterPro" id="IPR046521">
    <property type="entry name" value="DUF6698"/>
</dbReference>
<dbReference type="EMBL" id="KN825191">
    <property type="protein sequence ID" value="KIK93363.1"/>
    <property type="molecule type" value="Genomic_DNA"/>
</dbReference>
<dbReference type="OrthoDB" id="3220614at2759"/>
<evidence type="ECO:0000256" key="1">
    <source>
        <dbReference type="SAM" id="MobiDB-lite"/>
    </source>
</evidence>